<name>A0ABR2ZEJ6_9AGAR</name>
<sequence>MLHSTFLHDPTTQPTPVYLFVPPIPVEHIDGMHCVPYPLPDGLFYWSLGSDGKNVIPEEDWKKYGVPELRTSIEIGDYNPDGRQYARDHSYPELLRDDPHDVWFRAESSSLVELFGEDEPTSKALIEEQLNTEPDISISEEPNEASNEGAIDTCSRPLTRDELKEASPIDARNEITSLNVNVPRPEGPSSPRSRWSRLLGKLGFKSRRPIGQQKTKTKRRILRKLRALWKKDGV</sequence>
<keyword evidence="3" id="KW-1185">Reference proteome</keyword>
<evidence type="ECO:0000256" key="1">
    <source>
        <dbReference type="SAM" id="MobiDB-lite"/>
    </source>
</evidence>
<accession>A0ABR2ZEJ6</accession>
<dbReference type="EMBL" id="JBBXMP010000194">
    <property type="protein sequence ID" value="KAL0060075.1"/>
    <property type="molecule type" value="Genomic_DNA"/>
</dbReference>
<feature type="region of interest" description="Disordered" evidence="1">
    <location>
        <begin position="131"/>
        <end position="152"/>
    </location>
</feature>
<gene>
    <name evidence="2" type="ORF">AAF712_013151</name>
</gene>
<proteinExistence type="predicted"/>
<protein>
    <submittedName>
        <fullName evidence="2">Uncharacterized protein</fullName>
    </submittedName>
</protein>
<evidence type="ECO:0000313" key="2">
    <source>
        <dbReference type="EMBL" id="KAL0060075.1"/>
    </source>
</evidence>
<reference evidence="2 3" key="1">
    <citation type="submission" date="2024-05" db="EMBL/GenBank/DDBJ databases">
        <title>A draft genome resource for the thread blight pathogen Marasmius tenuissimus strain MS-2.</title>
        <authorList>
            <person name="Yulfo-Soto G.E."/>
            <person name="Baruah I.K."/>
            <person name="Amoako-Attah I."/>
            <person name="Bukari Y."/>
            <person name="Meinhardt L.W."/>
            <person name="Bailey B.A."/>
            <person name="Cohen S.P."/>
        </authorList>
    </citation>
    <scope>NUCLEOTIDE SEQUENCE [LARGE SCALE GENOMIC DNA]</scope>
    <source>
        <strain evidence="2 3">MS-2</strain>
    </source>
</reference>
<evidence type="ECO:0000313" key="3">
    <source>
        <dbReference type="Proteomes" id="UP001437256"/>
    </source>
</evidence>
<comment type="caution">
    <text evidence="2">The sequence shown here is derived from an EMBL/GenBank/DDBJ whole genome shotgun (WGS) entry which is preliminary data.</text>
</comment>
<organism evidence="2 3">
    <name type="scientific">Marasmius tenuissimus</name>
    <dbReference type="NCBI Taxonomy" id="585030"/>
    <lineage>
        <taxon>Eukaryota</taxon>
        <taxon>Fungi</taxon>
        <taxon>Dikarya</taxon>
        <taxon>Basidiomycota</taxon>
        <taxon>Agaricomycotina</taxon>
        <taxon>Agaricomycetes</taxon>
        <taxon>Agaricomycetidae</taxon>
        <taxon>Agaricales</taxon>
        <taxon>Marasmiineae</taxon>
        <taxon>Marasmiaceae</taxon>
        <taxon>Marasmius</taxon>
    </lineage>
</organism>
<dbReference type="Proteomes" id="UP001437256">
    <property type="component" value="Unassembled WGS sequence"/>
</dbReference>